<protein>
    <submittedName>
        <fullName evidence="1">Uncharacterized protein</fullName>
    </submittedName>
</protein>
<dbReference type="EMBL" id="CP041372">
    <property type="protein sequence ID" value="QKS72377.1"/>
    <property type="molecule type" value="Genomic_DNA"/>
</dbReference>
<dbReference type="AlphaFoldDB" id="A0A859FGX6"/>
<organism evidence="1 2">
    <name type="scientific">Paenalkalicoccus suaedae</name>
    <dbReference type="NCBI Taxonomy" id="2592382"/>
    <lineage>
        <taxon>Bacteria</taxon>
        <taxon>Bacillati</taxon>
        <taxon>Bacillota</taxon>
        <taxon>Bacilli</taxon>
        <taxon>Bacillales</taxon>
        <taxon>Bacillaceae</taxon>
        <taxon>Paenalkalicoccus</taxon>
    </lineage>
</organism>
<name>A0A859FGX6_9BACI</name>
<gene>
    <name evidence="1" type="ORF">FLK61_37765</name>
</gene>
<evidence type="ECO:0000313" key="1">
    <source>
        <dbReference type="EMBL" id="QKS72377.1"/>
    </source>
</evidence>
<reference evidence="2" key="1">
    <citation type="submission" date="2019-07" db="EMBL/GenBank/DDBJ databases">
        <title>Bacillus alkalisoli sp. nov. isolated from saline soil.</title>
        <authorList>
            <person name="Sun J.-Q."/>
            <person name="Xu L."/>
        </authorList>
    </citation>
    <scope>NUCLEOTIDE SEQUENCE [LARGE SCALE GENOMIC DNA]</scope>
    <source>
        <strain evidence="2">M4U3P1</strain>
    </source>
</reference>
<dbReference type="RefSeq" id="WP_176010356.1">
    <property type="nucleotide sequence ID" value="NZ_CP041372.2"/>
</dbReference>
<dbReference type="KEGG" id="psua:FLK61_37765"/>
<proteinExistence type="predicted"/>
<sequence length="284" mass="33257">MHLVSIHRADFTSVYHNFDHIPSKSFPLELLYKMEQLLHDAGNKQANNLKEEFKAWELSVTFSSKDELFIVEARAVNKEPIESKRISYELDRLFAKRTATRLIEHYHNVITPLLIRLQEQEAMDETLEFEINRSTLYVHSFHQFFIGQKAEPTTMVLPVLVETLKKPLRQIYGDEWLHFPHKAPELLLEVHKDALLATLLVIVEKWRGERHEKQLKLRSRATLEKVYLSLEGFGVEGMLDQEWEIIVKQANELGVALRVDEASPIIEMPLISAVKTRAWEKYYL</sequence>
<dbReference type="Proteomes" id="UP000318138">
    <property type="component" value="Chromosome"/>
</dbReference>
<accession>A0A859FGX6</accession>
<keyword evidence="2" id="KW-1185">Reference proteome</keyword>
<evidence type="ECO:0000313" key="2">
    <source>
        <dbReference type="Proteomes" id="UP000318138"/>
    </source>
</evidence>